<dbReference type="CDD" id="cd08420">
    <property type="entry name" value="PBP2_CysL_like"/>
    <property type="match status" value="1"/>
</dbReference>
<keyword evidence="3" id="KW-0238">DNA-binding</keyword>
<dbReference type="PROSITE" id="PS50931">
    <property type="entry name" value="HTH_LYSR"/>
    <property type="match status" value="1"/>
</dbReference>
<keyword evidence="2" id="KW-0805">Transcription regulation</keyword>
<organism evidence="6 7">
    <name type="scientific">Alicyclobacillus dauci</name>
    <dbReference type="NCBI Taxonomy" id="1475485"/>
    <lineage>
        <taxon>Bacteria</taxon>
        <taxon>Bacillati</taxon>
        <taxon>Bacillota</taxon>
        <taxon>Bacilli</taxon>
        <taxon>Bacillales</taxon>
        <taxon>Alicyclobacillaceae</taxon>
        <taxon>Alicyclobacillus</taxon>
    </lineage>
</organism>
<evidence type="ECO:0000256" key="4">
    <source>
        <dbReference type="ARBA" id="ARBA00023163"/>
    </source>
</evidence>
<dbReference type="SUPFAM" id="SSF53850">
    <property type="entry name" value="Periplasmic binding protein-like II"/>
    <property type="match status" value="1"/>
</dbReference>
<protein>
    <submittedName>
        <fullName evidence="6">LysR family transcriptional regulator</fullName>
    </submittedName>
</protein>
<gene>
    <name evidence="6" type="ORF">NZD86_04815</name>
</gene>
<dbReference type="Gene3D" id="1.10.10.10">
    <property type="entry name" value="Winged helix-like DNA-binding domain superfamily/Winged helix DNA-binding domain"/>
    <property type="match status" value="1"/>
</dbReference>
<dbReference type="RefSeq" id="WP_268045358.1">
    <property type="nucleotide sequence ID" value="NZ_CP104064.1"/>
</dbReference>
<evidence type="ECO:0000256" key="2">
    <source>
        <dbReference type="ARBA" id="ARBA00023015"/>
    </source>
</evidence>
<dbReference type="Pfam" id="PF00126">
    <property type="entry name" value="HTH_1"/>
    <property type="match status" value="1"/>
</dbReference>
<dbReference type="PRINTS" id="PR00039">
    <property type="entry name" value="HTHLYSR"/>
</dbReference>
<accession>A0ABY6Z4Q6</accession>
<dbReference type="Pfam" id="PF03466">
    <property type="entry name" value="LysR_substrate"/>
    <property type="match status" value="1"/>
</dbReference>
<dbReference type="SUPFAM" id="SSF46785">
    <property type="entry name" value="Winged helix' DNA-binding domain"/>
    <property type="match status" value="1"/>
</dbReference>
<keyword evidence="7" id="KW-1185">Reference proteome</keyword>
<reference evidence="6" key="1">
    <citation type="submission" date="2022-08" db="EMBL/GenBank/DDBJ databases">
        <title>Alicyclobacillus dauci DSM2870, complete genome.</title>
        <authorList>
            <person name="Wang Q."/>
            <person name="Cai R."/>
            <person name="Wang Z."/>
        </authorList>
    </citation>
    <scope>NUCLEOTIDE SEQUENCE</scope>
    <source>
        <strain evidence="6">DSM 28700</strain>
    </source>
</reference>
<keyword evidence="4" id="KW-0804">Transcription</keyword>
<dbReference type="Gene3D" id="3.40.190.10">
    <property type="entry name" value="Periplasmic binding protein-like II"/>
    <property type="match status" value="2"/>
</dbReference>
<dbReference type="InterPro" id="IPR005119">
    <property type="entry name" value="LysR_subst-bd"/>
</dbReference>
<evidence type="ECO:0000256" key="3">
    <source>
        <dbReference type="ARBA" id="ARBA00023125"/>
    </source>
</evidence>
<name>A0ABY6Z4Q6_9BACL</name>
<dbReference type="PANTHER" id="PTHR30126:SF39">
    <property type="entry name" value="HTH-TYPE TRANSCRIPTIONAL REGULATOR CYSL"/>
    <property type="match status" value="1"/>
</dbReference>
<proteinExistence type="inferred from homology"/>
<feature type="domain" description="HTH lysR-type" evidence="5">
    <location>
        <begin position="1"/>
        <end position="57"/>
    </location>
</feature>
<sequence>MIQQLLTFITVAQHRNFTRAAEHLHTTQPAVSQQIQTLERTLGAQLFERTNRSVELNQAGRVVYDYAKQIIDLYNHMTRVVDDMIHDESGVLRIGASFTFGEYILPQLLAGFVARYPRITPSVSINNTRDVVDHVGLGLLDIGIVEGHYVNDKVSVEHLADDMVFVIGSSRWLNRVSADDRTRDRLEEQTWILREEGSGTREVQEHALAVMGIAPSSILEIGSTQSIKECVEAGLGLTILSEAVLRKEVHLGTLQILDWPGLPLRREFSIVMQKTSFHPQSTHLFKRFLQASDPVSSLSQK</sequence>
<dbReference type="Proteomes" id="UP001164803">
    <property type="component" value="Chromosome"/>
</dbReference>
<evidence type="ECO:0000313" key="7">
    <source>
        <dbReference type="Proteomes" id="UP001164803"/>
    </source>
</evidence>
<dbReference type="InterPro" id="IPR036390">
    <property type="entry name" value="WH_DNA-bd_sf"/>
</dbReference>
<comment type="similarity">
    <text evidence="1">Belongs to the LysR transcriptional regulatory family.</text>
</comment>
<evidence type="ECO:0000313" key="6">
    <source>
        <dbReference type="EMBL" id="WAH37831.1"/>
    </source>
</evidence>
<dbReference type="InterPro" id="IPR000847">
    <property type="entry name" value="LysR_HTH_N"/>
</dbReference>
<evidence type="ECO:0000256" key="1">
    <source>
        <dbReference type="ARBA" id="ARBA00009437"/>
    </source>
</evidence>
<dbReference type="InterPro" id="IPR036388">
    <property type="entry name" value="WH-like_DNA-bd_sf"/>
</dbReference>
<evidence type="ECO:0000259" key="5">
    <source>
        <dbReference type="PROSITE" id="PS50931"/>
    </source>
</evidence>
<dbReference type="PANTHER" id="PTHR30126">
    <property type="entry name" value="HTH-TYPE TRANSCRIPTIONAL REGULATOR"/>
    <property type="match status" value="1"/>
</dbReference>
<dbReference type="EMBL" id="CP104064">
    <property type="protein sequence ID" value="WAH37831.1"/>
    <property type="molecule type" value="Genomic_DNA"/>
</dbReference>